<keyword evidence="3" id="KW-0812">Transmembrane</keyword>
<comment type="subcellular location">
    <subcellularLocation>
        <location evidence="2">Cell membrane</location>
        <topology evidence="2">Multi-pass membrane protein</topology>
    </subcellularLocation>
</comment>
<accession>A0A9E2L349</accession>
<keyword evidence="2" id="KW-0813">Transport</keyword>
<dbReference type="GO" id="GO:0005886">
    <property type="term" value="C:plasma membrane"/>
    <property type="evidence" value="ECO:0007669"/>
    <property type="project" value="UniProtKB-SubCell"/>
</dbReference>
<protein>
    <recommendedName>
        <fullName evidence="2">Biotin transporter</fullName>
    </recommendedName>
</protein>
<evidence type="ECO:0000256" key="3">
    <source>
        <dbReference type="SAM" id="Phobius"/>
    </source>
</evidence>
<dbReference type="PANTHER" id="PTHR34295">
    <property type="entry name" value="BIOTIN TRANSPORTER BIOY"/>
    <property type="match status" value="1"/>
</dbReference>
<evidence type="ECO:0000313" key="4">
    <source>
        <dbReference type="EMBL" id="MBU3850672.1"/>
    </source>
</evidence>
<dbReference type="GO" id="GO:0015225">
    <property type="term" value="F:biotin transmembrane transporter activity"/>
    <property type="evidence" value="ECO:0007669"/>
    <property type="project" value="UniProtKB-UniRule"/>
</dbReference>
<dbReference type="AlphaFoldDB" id="A0A9E2L349"/>
<dbReference type="Pfam" id="PF02632">
    <property type="entry name" value="BioY"/>
    <property type="match status" value="1"/>
</dbReference>
<reference evidence="4" key="2">
    <citation type="submission" date="2021-04" db="EMBL/GenBank/DDBJ databases">
        <authorList>
            <person name="Gilroy R."/>
        </authorList>
    </citation>
    <scope>NUCLEOTIDE SEQUENCE</scope>
    <source>
        <strain evidence="4">Gambia15-2214</strain>
    </source>
</reference>
<evidence type="ECO:0000256" key="1">
    <source>
        <dbReference type="ARBA" id="ARBA00010692"/>
    </source>
</evidence>
<evidence type="ECO:0000256" key="2">
    <source>
        <dbReference type="PIRNR" id="PIRNR016661"/>
    </source>
</evidence>
<evidence type="ECO:0000313" key="5">
    <source>
        <dbReference type="Proteomes" id="UP000823914"/>
    </source>
</evidence>
<gene>
    <name evidence="4" type="ORF">IAA16_08910</name>
</gene>
<feature type="transmembrane region" description="Helical" evidence="3">
    <location>
        <begin position="7"/>
        <end position="26"/>
    </location>
</feature>
<dbReference type="PANTHER" id="PTHR34295:SF1">
    <property type="entry name" value="BIOTIN TRANSPORTER BIOY"/>
    <property type="match status" value="1"/>
</dbReference>
<keyword evidence="2" id="KW-1003">Cell membrane</keyword>
<feature type="transmembrane region" description="Helical" evidence="3">
    <location>
        <begin position="129"/>
        <end position="150"/>
    </location>
</feature>
<comment type="similarity">
    <text evidence="1 2">Belongs to the BioY family.</text>
</comment>
<name>A0A9E2L349_9SPIR</name>
<keyword evidence="2 3" id="KW-0472">Membrane</keyword>
<reference evidence="4" key="1">
    <citation type="journal article" date="2021" name="PeerJ">
        <title>Extensive microbial diversity within the chicken gut microbiome revealed by metagenomics and culture.</title>
        <authorList>
            <person name="Gilroy R."/>
            <person name="Ravi A."/>
            <person name="Getino M."/>
            <person name="Pursley I."/>
            <person name="Horton D.L."/>
            <person name="Alikhan N.F."/>
            <person name="Baker D."/>
            <person name="Gharbi K."/>
            <person name="Hall N."/>
            <person name="Watson M."/>
            <person name="Adriaenssens E.M."/>
            <person name="Foster-Nyarko E."/>
            <person name="Jarju S."/>
            <person name="Secka A."/>
            <person name="Antonio M."/>
            <person name="Oren A."/>
            <person name="Chaudhuri R.R."/>
            <person name="La Ragione R."/>
            <person name="Hildebrand F."/>
            <person name="Pallen M.J."/>
        </authorList>
    </citation>
    <scope>NUCLEOTIDE SEQUENCE</scope>
    <source>
        <strain evidence="4">Gambia15-2214</strain>
    </source>
</reference>
<dbReference type="InterPro" id="IPR003784">
    <property type="entry name" value="BioY"/>
</dbReference>
<feature type="transmembrane region" description="Helical" evidence="3">
    <location>
        <begin position="96"/>
        <end position="117"/>
    </location>
</feature>
<sequence length="196" mass="20834">MIKNSKHSLYMVTYSAVIAFSAFISFPASSGSLPFVIQNCVALGAGLLLGFPQGAASVGIFLTMGVLGLPVFPGHSGSIGIISSSVGSMTAITGPSGGFLAGYFFAALFAGFVAGKPKQEEKTFSKNSILKLLLAALIGLVFMYIPGILFFRKITGSSFNQALEQCFFPYIFWDLGKIVLCVPIFAFLRKKIAPYL</sequence>
<dbReference type="EMBL" id="JAHLFV010000207">
    <property type="protein sequence ID" value="MBU3850672.1"/>
    <property type="molecule type" value="Genomic_DNA"/>
</dbReference>
<dbReference type="Gene3D" id="1.10.1760.20">
    <property type="match status" value="1"/>
</dbReference>
<feature type="transmembrane region" description="Helical" evidence="3">
    <location>
        <begin position="170"/>
        <end position="188"/>
    </location>
</feature>
<proteinExistence type="inferred from homology"/>
<comment type="caution">
    <text evidence="4">The sequence shown here is derived from an EMBL/GenBank/DDBJ whole genome shotgun (WGS) entry which is preliminary data.</text>
</comment>
<keyword evidence="3" id="KW-1133">Transmembrane helix</keyword>
<dbReference type="Proteomes" id="UP000823914">
    <property type="component" value="Unassembled WGS sequence"/>
</dbReference>
<organism evidence="4 5">
    <name type="scientific">Candidatus Treponema excrementipullorum</name>
    <dbReference type="NCBI Taxonomy" id="2838768"/>
    <lineage>
        <taxon>Bacteria</taxon>
        <taxon>Pseudomonadati</taxon>
        <taxon>Spirochaetota</taxon>
        <taxon>Spirochaetia</taxon>
        <taxon>Spirochaetales</taxon>
        <taxon>Treponemataceae</taxon>
        <taxon>Treponema</taxon>
    </lineage>
</organism>
<dbReference type="PIRSF" id="PIRSF016661">
    <property type="entry name" value="BioY"/>
    <property type="match status" value="1"/>
</dbReference>